<feature type="region of interest" description="Disordered" evidence="1">
    <location>
        <begin position="19"/>
        <end position="42"/>
    </location>
</feature>
<accession>A0A5C1A919</accession>
<name>A0A5C1A919_9BACT</name>
<sequence length="281" mass="29838">MTSRLVLWVGVLLAVGCTKPSPNPPLPEKDKPRKTDDAPSFAPAAVTIPGTAGVDAATFANTFLKSVHEGTATAAQLTPQFKKVIAEPVFEADHALGYSDAAADNWLKQYQGKLTAPSVYDFGSDANAHLFTGFLPGEKPRFLTLRLAKAENSWRVDWFFPAEVGSAAIPKSGDAPTFAATAFLESLLGHNSPLAAGVMAPDAKKRLAPAFSSEKRPFNAGILDTKLTVYRGNFTGFTLAKVENGTATGELTGPGTKKPFTLKLVPGERSFDSLVDDVKVD</sequence>
<keyword evidence="3" id="KW-1185">Reference proteome</keyword>
<dbReference type="Proteomes" id="UP000324974">
    <property type="component" value="Chromosome"/>
</dbReference>
<evidence type="ECO:0000313" key="3">
    <source>
        <dbReference type="Proteomes" id="UP000324974"/>
    </source>
</evidence>
<evidence type="ECO:0000256" key="1">
    <source>
        <dbReference type="SAM" id="MobiDB-lite"/>
    </source>
</evidence>
<proteinExistence type="predicted"/>
<dbReference type="OrthoDB" id="9874054at2"/>
<evidence type="ECO:0000313" key="2">
    <source>
        <dbReference type="EMBL" id="QEL14703.1"/>
    </source>
</evidence>
<reference evidence="3" key="1">
    <citation type="submission" date="2019-08" db="EMBL/GenBank/DDBJ databases">
        <title>Limnoglobus roseus gen. nov., sp. nov., a novel freshwater planctomycete with a giant genome from the family Gemmataceae.</title>
        <authorList>
            <person name="Kulichevskaya I.S."/>
            <person name="Naumoff D.G."/>
            <person name="Miroshnikov K."/>
            <person name="Ivanova A."/>
            <person name="Philippov D.A."/>
            <person name="Hakobyan A."/>
            <person name="Rijpstra I.C."/>
            <person name="Sinninghe Damste J.S."/>
            <person name="Liesack W."/>
            <person name="Dedysh S.N."/>
        </authorList>
    </citation>
    <scope>NUCLEOTIDE SEQUENCE [LARGE SCALE GENOMIC DNA]</scope>
    <source>
        <strain evidence="3">PX52</strain>
    </source>
</reference>
<dbReference type="EMBL" id="CP042425">
    <property type="protein sequence ID" value="QEL14703.1"/>
    <property type="molecule type" value="Genomic_DNA"/>
</dbReference>
<feature type="compositionally biased region" description="Basic and acidic residues" evidence="1">
    <location>
        <begin position="27"/>
        <end position="37"/>
    </location>
</feature>
<gene>
    <name evidence="2" type="ORF">PX52LOC_01596</name>
</gene>
<protein>
    <submittedName>
        <fullName evidence="2">Uncharacterized protein</fullName>
    </submittedName>
</protein>
<dbReference type="RefSeq" id="WP_149109578.1">
    <property type="nucleotide sequence ID" value="NZ_CP042425.1"/>
</dbReference>
<organism evidence="2 3">
    <name type="scientific">Limnoglobus roseus</name>
    <dbReference type="NCBI Taxonomy" id="2598579"/>
    <lineage>
        <taxon>Bacteria</taxon>
        <taxon>Pseudomonadati</taxon>
        <taxon>Planctomycetota</taxon>
        <taxon>Planctomycetia</taxon>
        <taxon>Gemmatales</taxon>
        <taxon>Gemmataceae</taxon>
        <taxon>Limnoglobus</taxon>
    </lineage>
</organism>
<dbReference type="KEGG" id="lrs:PX52LOC_01596"/>
<dbReference type="PROSITE" id="PS51257">
    <property type="entry name" value="PROKAR_LIPOPROTEIN"/>
    <property type="match status" value="1"/>
</dbReference>
<dbReference type="AlphaFoldDB" id="A0A5C1A919"/>